<dbReference type="InterPro" id="IPR009019">
    <property type="entry name" value="KH_sf_prok-type"/>
</dbReference>
<dbReference type="GO" id="GO:0003723">
    <property type="term" value="F:RNA binding"/>
    <property type="evidence" value="ECO:0007669"/>
    <property type="project" value="UniProtKB-UniRule"/>
</dbReference>
<dbReference type="InterPro" id="IPR055411">
    <property type="entry name" value="LRR_FXL15/At3g58940/PEG3-like"/>
</dbReference>
<proteinExistence type="predicted"/>
<dbReference type="PROSITE" id="PS50181">
    <property type="entry name" value="FBOX"/>
    <property type="match status" value="1"/>
</dbReference>
<reference evidence="3" key="1">
    <citation type="journal article" date="2017" name="Nature">
        <title>The genome of Chenopodium quinoa.</title>
        <authorList>
            <person name="Jarvis D.E."/>
            <person name="Ho Y.S."/>
            <person name="Lightfoot D.J."/>
            <person name="Schmoeckel S.M."/>
            <person name="Li B."/>
            <person name="Borm T.J.A."/>
            <person name="Ohyanagi H."/>
            <person name="Mineta K."/>
            <person name="Michell C.T."/>
            <person name="Saber N."/>
            <person name="Kharbatia N.M."/>
            <person name="Rupper R.R."/>
            <person name="Sharp A.R."/>
            <person name="Dally N."/>
            <person name="Boughton B.A."/>
            <person name="Woo Y.H."/>
            <person name="Gao G."/>
            <person name="Schijlen E.G.W.M."/>
            <person name="Guo X."/>
            <person name="Momin A.A."/>
            <person name="Negrao S."/>
            <person name="Al-Babili S."/>
            <person name="Gehring C."/>
            <person name="Roessner U."/>
            <person name="Jung C."/>
            <person name="Murphy K."/>
            <person name="Arold S.T."/>
            <person name="Gojobori T."/>
            <person name="van der Linden C.G."/>
            <person name="van Loo E.N."/>
            <person name="Jellen E.N."/>
            <person name="Maughan P.J."/>
            <person name="Tester M."/>
        </authorList>
    </citation>
    <scope>NUCLEOTIDE SEQUENCE [LARGE SCALE GENOMIC DNA]</scope>
    <source>
        <strain evidence="3">cv. PI 614886</strain>
    </source>
</reference>
<dbReference type="InterPro" id="IPR004853">
    <property type="entry name" value="Sugar_P_trans_dom"/>
</dbReference>
<dbReference type="SUPFAM" id="SSF52047">
    <property type="entry name" value="RNI-like"/>
    <property type="match status" value="1"/>
</dbReference>
<evidence type="ECO:0000259" key="2">
    <source>
        <dbReference type="PROSITE" id="PS50181"/>
    </source>
</evidence>
<protein>
    <recommendedName>
        <fullName evidence="2">F-box domain-containing protein</fullName>
    </recommendedName>
</protein>
<dbReference type="AlphaFoldDB" id="A0A803M617"/>
<dbReference type="SUPFAM" id="SSF54814">
    <property type="entry name" value="Prokaryotic type KH domain (KH-domain type II)"/>
    <property type="match status" value="1"/>
</dbReference>
<dbReference type="Proteomes" id="UP000596660">
    <property type="component" value="Unplaced"/>
</dbReference>
<dbReference type="PANTHER" id="PTHR31639:SF195">
    <property type="entry name" value="F-BOX DOMAIN-CONTAINING PROTEIN"/>
    <property type="match status" value="1"/>
</dbReference>
<dbReference type="InterPro" id="IPR036047">
    <property type="entry name" value="F-box-like_dom_sf"/>
</dbReference>
<organism evidence="3 4">
    <name type="scientific">Chenopodium quinoa</name>
    <name type="common">Quinoa</name>
    <dbReference type="NCBI Taxonomy" id="63459"/>
    <lineage>
        <taxon>Eukaryota</taxon>
        <taxon>Viridiplantae</taxon>
        <taxon>Streptophyta</taxon>
        <taxon>Embryophyta</taxon>
        <taxon>Tracheophyta</taxon>
        <taxon>Spermatophyta</taxon>
        <taxon>Magnoliopsida</taxon>
        <taxon>eudicotyledons</taxon>
        <taxon>Gunneridae</taxon>
        <taxon>Pentapetalae</taxon>
        <taxon>Caryophyllales</taxon>
        <taxon>Chenopodiaceae</taxon>
        <taxon>Chenopodioideae</taxon>
        <taxon>Atripliceae</taxon>
        <taxon>Chenopodium</taxon>
    </lineage>
</organism>
<dbReference type="Pfam" id="PF24758">
    <property type="entry name" value="LRR_At5g56370"/>
    <property type="match status" value="1"/>
</dbReference>
<dbReference type="Gramene" id="AUR62023890-RA">
    <property type="protein sequence ID" value="AUR62023890-RA:cds"/>
    <property type="gene ID" value="AUR62023890"/>
</dbReference>
<keyword evidence="1" id="KW-0694">RNA-binding</keyword>
<reference evidence="3" key="2">
    <citation type="submission" date="2021-03" db="UniProtKB">
        <authorList>
            <consortium name="EnsemblPlants"/>
        </authorList>
    </citation>
    <scope>IDENTIFICATION</scope>
</reference>
<dbReference type="SUPFAM" id="SSF81383">
    <property type="entry name" value="F-box domain"/>
    <property type="match status" value="1"/>
</dbReference>
<keyword evidence="4" id="KW-1185">Reference proteome</keyword>
<dbReference type="PANTHER" id="PTHR31639">
    <property type="entry name" value="F-BOX PROTEIN-LIKE"/>
    <property type="match status" value="1"/>
</dbReference>
<dbReference type="EnsemblPlants" id="AUR62023890-RA">
    <property type="protein sequence ID" value="AUR62023890-RA:cds"/>
    <property type="gene ID" value="AUR62023890"/>
</dbReference>
<name>A0A803M617_CHEQI</name>
<dbReference type="InterPro" id="IPR001810">
    <property type="entry name" value="F-box_dom"/>
</dbReference>
<feature type="domain" description="F-box" evidence="2">
    <location>
        <begin position="28"/>
        <end position="75"/>
    </location>
</feature>
<sequence length="442" mass="50195">MDVTSKKCKKRSKRASANRVRKRVNRRIDYISDMPDHVLHQVLYHLHPKDAARTCIMSKRWRQVWNSYHTVDIDLCSFDKNSDVNDWIVSAIARNVIELEVHAKARHRSGLQYFTLPPCVMCGSSITALSLYGCLIPAYSVNLPHLQKLSFKNMEVSLLQFENLISGCPMIEDLRLIEIQCFELNELSICSLDKLRRVDYPSLQNPTPWVVLSLLPIVGGVALASVTEASFNWAGFWSSMAFNVTNQSRNVLSKEVMVKIEGLNVQQLYTRSVSYLSKFEPHIAKKSCHWTLNRRSELARLCLDVMSELRRLVQVMKQMPLMKWIVRSVQDALFSRVHDRVIAEDAGVAMRLKIGCIVGKGGQIIQTIRSDIGAQLWILKDDHLPAPMNFVAMNVFPLHLALFESNDEVEKGFILALIDALEQGSSWPELLYNSGVAMVPVG</sequence>
<evidence type="ECO:0000256" key="1">
    <source>
        <dbReference type="PROSITE-ProRule" id="PRU00117"/>
    </source>
</evidence>
<accession>A0A803M617</accession>
<dbReference type="PROSITE" id="PS50084">
    <property type="entry name" value="KH_TYPE_1"/>
    <property type="match status" value="1"/>
</dbReference>
<evidence type="ECO:0000313" key="4">
    <source>
        <dbReference type="Proteomes" id="UP000596660"/>
    </source>
</evidence>
<dbReference type="Gene3D" id="1.20.1280.50">
    <property type="match status" value="1"/>
</dbReference>
<dbReference type="Pfam" id="PF00646">
    <property type="entry name" value="F-box"/>
    <property type="match status" value="1"/>
</dbReference>
<evidence type="ECO:0000313" key="3">
    <source>
        <dbReference type="EnsemblPlants" id="AUR62023890-RA:cds"/>
    </source>
</evidence>
<dbReference type="Pfam" id="PF03151">
    <property type="entry name" value="TPT"/>
    <property type="match status" value="1"/>
</dbReference>
<dbReference type="SMART" id="SM00256">
    <property type="entry name" value="FBOX"/>
    <property type="match status" value="1"/>
</dbReference>